<dbReference type="PANTHER" id="PTHR11795:SF445">
    <property type="entry name" value="AMINO ACID ABC TRANSPORTER PERMEASE PROTEIN"/>
    <property type="match status" value="1"/>
</dbReference>
<evidence type="ECO:0000313" key="10">
    <source>
        <dbReference type="EMBL" id="KHK61555.1"/>
    </source>
</evidence>
<feature type="transmembrane region" description="Helical" evidence="9">
    <location>
        <begin position="216"/>
        <end position="242"/>
    </location>
</feature>
<keyword evidence="4 9" id="KW-0812">Transmembrane</keyword>
<dbReference type="GO" id="GO:0022857">
    <property type="term" value="F:transmembrane transporter activity"/>
    <property type="evidence" value="ECO:0007669"/>
    <property type="project" value="InterPro"/>
</dbReference>
<dbReference type="InterPro" id="IPR001851">
    <property type="entry name" value="ABC_transp_permease"/>
</dbReference>
<sequence>MIQFIIDVILRSCDLILIAVGMSAIYSLMKFPNIALTQYAVAGALLSIALQKSGVPISASVVVACGATIILATFLNEYIFNPMLKISSSTAMIGSLAVSMLLSAVFLVMVGPNPARFNTAVLKPLKLFGVRVTELQLYSVGITVTALIMFALLLYKTDLGRCVRATSTNALLADATGIDTRKSKSVVVALSALLASLGGITLALKGEVSMQTGTEMLLPVFSAAILGGLGNPLGAIVGALVIATAETLITNINFGPLTGQSLYFLPAAYASAASFLLLVATLLWRPRGIFVNEVKRV</sequence>
<dbReference type="Pfam" id="PF02653">
    <property type="entry name" value="BPD_transp_2"/>
    <property type="match status" value="1"/>
</dbReference>
<accession>A0A0B1YSW7</accession>
<evidence type="ECO:0000256" key="9">
    <source>
        <dbReference type="SAM" id="Phobius"/>
    </source>
</evidence>
<gene>
    <name evidence="10" type="ORF">JZ00_27850</name>
</gene>
<dbReference type="PANTHER" id="PTHR11795">
    <property type="entry name" value="BRANCHED-CHAIN AMINO ACID TRANSPORT SYSTEM PERMEASE PROTEIN LIVH"/>
    <property type="match status" value="1"/>
</dbReference>
<comment type="caution">
    <text evidence="10">The sequence shown here is derived from an EMBL/GenBank/DDBJ whole genome shotgun (WGS) entry which is preliminary data.</text>
</comment>
<keyword evidence="3" id="KW-1003">Cell membrane</keyword>
<name>A0A0B1YSW7_9PSED</name>
<keyword evidence="2" id="KW-0813">Transport</keyword>
<comment type="subcellular location">
    <subcellularLocation>
        <location evidence="1">Cell inner membrane</location>
        <topology evidence="1">Multi-pass membrane protein</topology>
    </subcellularLocation>
</comment>
<evidence type="ECO:0000256" key="1">
    <source>
        <dbReference type="ARBA" id="ARBA00004429"/>
    </source>
</evidence>
<dbReference type="AlphaFoldDB" id="A0A0B1YSW7"/>
<keyword evidence="6 9" id="KW-1133">Transmembrane helix</keyword>
<reference evidence="11" key="1">
    <citation type="submission" date="2015-03" db="EMBL/GenBank/DDBJ databases">
        <title>Pseudomonas frederiksbergensis hydrocarbon degrader.</title>
        <authorList>
            <person name="Brown L.M."/>
            <person name="Ruiz O.N."/>
            <person name="Mueller S."/>
            <person name="Gunasekera T.S."/>
        </authorList>
    </citation>
    <scope>NUCLEOTIDE SEQUENCE [LARGE SCALE GENOMIC DNA]</scope>
    <source>
        <strain evidence="11">SI8</strain>
    </source>
</reference>
<evidence type="ECO:0000256" key="6">
    <source>
        <dbReference type="ARBA" id="ARBA00022989"/>
    </source>
</evidence>
<dbReference type="OrthoDB" id="9807115at2"/>
<organism evidence="10 11">
    <name type="scientific">Pseudomonas frederiksbergensis</name>
    <dbReference type="NCBI Taxonomy" id="104087"/>
    <lineage>
        <taxon>Bacteria</taxon>
        <taxon>Pseudomonadati</taxon>
        <taxon>Pseudomonadota</taxon>
        <taxon>Gammaproteobacteria</taxon>
        <taxon>Pseudomonadales</taxon>
        <taxon>Pseudomonadaceae</taxon>
        <taxon>Pseudomonas</taxon>
    </lineage>
</organism>
<keyword evidence="7 9" id="KW-0472">Membrane</keyword>
<dbReference type="GO" id="GO:0006865">
    <property type="term" value="P:amino acid transport"/>
    <property type="evidence" value="ECO:0007669"/>
    <property type="project" value="UniProtKB-KW"/>
</dbReference>
<feature type="transmembrane region" description="Helical" evidence="9">
    <location>
        <begin position="262"/>
        <end position="284"/>
    </location>
</feature>
<evidence type="ECO:0000256" key="7">
    <source>
        <dbReference type="ARBA" id="ARBA00023136"/>
    </source>
</evidence>
<evidence type="ECO:0000256" key="2">
    <source>
        <dbReference type="ARBA" id="ARBA00022448"/>
    </source>
</evidence>
<feature type="transmembrane region" description="Helical" evidence="9">
    <location>
        <begin position="12"/>
        <end position="29"/>
    </location>
</feature>
<feature type="transmembrane region" description="Helical" evidence="9">
    <location>
        <begin position="135"/>
        <end position="155"/>
    </location>
</feature>
<comment type="similarity">
    <text evidence="8">Belongs to the binding-protein-dependent transport system permease family. LivHM subfamily.</text>
</comment>
<dbReference type="EMBL" id="JQGJ01000030">
    <property type="protein sequence ID" value="KHK61555.1"/>
    <property type="molecule type" value="Genomic_DNA"/>
</dbReference>
<dbReference type="GO" id="GO:0005886">
    <property type="term" value="C:plasma membrane"/>
    <property type="evidence" value="ECO:0007669"/>
    <property type="project" value="UniProtKB-SubCell"/>
</dbReference>
<keyword evidence="5" id="KW-0029">Amino-acid transport</keyword>
<evidence type="ECO:0000256" key="5">
    <source>
        <dbReference type="ARBA" id="ARBA00022970"/>
    </source>
</evidence>
<protein>
    <submittedName>
        <fullName evidence="10">ABC transporter permease</fullName>
    </submittedName>
</protein>
<dbReference type="CDD" id="cd06582">
    <property type="entry name" value="TM_PBP1_LivH_like"/>
    <property type="match status" value="1"/>
</dbReference>
<dbReference type="Proteomes" id="UP000030949">
    <property type="component" value="Unassembled WGS sequence"/>
</dbReference>
<feature type="transmembrane region" description="Helical" evidence="9">
    <location>
        <begin position="186"/>
        <end position="204"/>
    </location>
</feature>
<feature type="transmembrane region" description="Helical" evidence="9">
    <location>
        <begin position="91"/>
        <end position="115"/>
    </location>
</feature>
<evidence type="ECO:0000256" key="4">
    <source>
        <dbReference type="ARBA" id="ARBA00022692"/>
    </source>
</evidence>
<evidence type="ECO:0000313" key="11">
    <source>
        <dbReference type="Proteomes" id="UP000030949"/>
    </source>
</evidence>
<dbReference type="RefSeq" id="WP_039594338.1">
    <property type="nucleotide sequence ID" value="NZ_JQGJ02000027.1"/>
</dbReference>
<evidence type="ECO:0000256" key="3">
    <source>
        <dbReference type="ARBA" id="ARBA00022475"/>
    </source>
</evidence>
<evidence type="ECO:0000256" key="8">
    <source>
        <dbReference type="ARBA" id="ARBA00037998"/>
    </source>
</evidence>
<dbReference type="InterPro" id="IPR052157">
    <property type="entry name" value="BCAA_transport_permease"/>
</dbReference>
<feature type="transmembrane region" description="Helical" evidence="9">
    <location>
        <begin position="57"/>
        <end position="79"/>
    </location>
</feature>
<proteinExistence type="inferred from homology"/>